<organism evidence="2 3">
    <name type="scientific">Vibrio phage vB_VpP_AC2</name>
    <dbReference type="NCBI Taxonomy" id="2961842"/>
    <lineage>
        <taxon>Viruses</taxon>
        <taxon>Duplodnaviria</taxon>
        <taxon>Heunggongvirae</taxon>
        <taxon>Uroviricota</taxon>
        <taxon>Caudoviricetes</taxon>
        <taxon>Autographivirales</taxon>
        <taxon>Autoscriptoviridae</taxon>
        <taxon>Maculvirus</taxon>
        <taxon>Maculvirus AC2</taxon>
    </lineage>
</organism>
<reference evidence="2" key="1">
    <citation type="submission" date="2022-06" db="EMBL/GenBank/DDBJ databases">
        <authorList>
            <person name="Su R."/>
            <person name="Yang M."/>
            <person name="Liu Z."/>
            <person name="Huang Q."/>
        </authorList>
    </citation>
    <scope>NUCLEOTIDE SEQUENCE</scope>
</reference>
<protein>
    <submittedName>
        <fullName evidence="2">Head to tail connecting protein</fullName>
    </submittedName>
</protein>
<keyword evidence="3" id="KW-1185">Reference proteome</keyword>
<accession>A0A9E7NMB1</accession>
<dbReference type="Proteomes" id="UP001060014">
    <property type="component" value="Genome"/>
</dbReference>
<dbReference type="EMBL" id="ON864052">
    <property type="protein sequence ID" value="UTQ72398.1"/>
    <property type="molecule type" value="Genomic_DNA"/>
</dbReference>
<name>A0A9E7NMB1_9CAUD</name>
<sequence length="36" mass="4265">MQTQETHEALFKRYEDSEVTLSSERYAFWTVPTVLA</sequence>
<evidence type="ECO:0000313" key="1">
    <source>
        <dbReference type="EMBL" id="UTQ72398.1"/>
    </source>
</evidence>
<gene>
    <name evidence="1" type="ORF">vBVpPAC2_24</name>
    <name evidence="2" type="ORF">vBVpPAC2_27</name>
</gene>
<evidence type="ECO:0000313" key="2">
    <source>
        <dbReference type="EMBL" id="UTQ72401.1"/>
    </source>
</evidence>
<evidence type="ECO:0000313" key="3">
    <source>
        <dbReference type="Proteomes" id="UP001060014"/>
    </source>
</evidence>
<dbReference type="EMBL" id="ON864052">
    <property type="protein sequence ID" value="UTQ72401.1"/>
    <property type="molecule type" value="Genomic_DNA"/>
</dbReference>
<proteinExistence type="predicted"/>